<comment type="caution">
    <text evidence="2">The sequence shown here is derived from an EMBL/GenBank/DDBJ whole genome shotgun (WGS) entry which is preliminary data.</text>
</comment>
<evidence type="ECO:0000313" key="2">
    <source>
        <dbReference type="EMBL" id="OEJ24211.1"/>
    </source>
</evidence>
<dbReference type="AlphaFoldDB" id="A0A1E5P3U1"/>
<dbReference type="Proteomes" id="UP000095759">
    <property type="component" value="Unassembled WGS sequence"/>
</dbReference>
<keyword evidence="3" id="KW-1185">Reference proteome</keyword>
<accession>A0A1E5P3U1</accession>
<gene>
    <name evidence="2" type="ORF">AS594_06650</name>
</gene>
<dbReference type="NCBIfam" id="TIGR03083">
    <property type="entry name" value="maleylpyruvate isomerase family mycothiol-dependent enzyme"/>
    <property type="match status" value="1"/>
</dbReference>
<dbReference type="GO" id="GO:0046872">
    <property type="term" value="F:metal ion binding"/>
    <property type="evidence" value="ECO:0007669"/>
    <property type="project" value="InterPro"/>
</dbReference>
<feature type="domain" description="Mycothiol-dependent maleylpyruvate isomerase metal-binding" evidence="1">
    <location>
        <begin position="20"/>
        <end position="143"/>
    </location>
</feature>
<dbReference type="Pfam" id="PF11716">
    <property type="entry name" value="MDMPI_N"/>
    <property type="match status" value="1"/>
</dbReference>
<evidence type="ECO:0000259" key="1">
    <source>
        <dbReference type="Pfam" id="PF11716"/>
    </source>
</evidence>
<dbReference type="SUPFAM" id="SSF109854">
    <property type="entry name" value="DinB/YfiT-like putative metalloenzymes"/>
    <property type="match status" value="1"/>
</dbReference>
<organism evidence="2 3">
    <name type="scientific">Streptomyces agglomeratus</name>
    <dbReference type="NCBI Taxonomy" id="285458"/>
    <lineage>
        <taxon>Bacteria</taxon>
        <taxon>Bacillati</taxon>
        <taxon>Actinomycetota</taxon>
        <taxon>Actinomycetes</taxon>
        <taxon>Kitasatosporales</taxon>
        <taxon>Streptomycetaceae</taxon>
        <taxon>Streptomyces</taxon>
    </lineage>
</organism>
<dbReference type="STRING" id="285458.BGM19_30145"/>
<dbReference type="InterPro" id="IPR017517">
    <property type="entry name" value="Maleyloyr_isom"/>
</dbReference>
<dbReference type="OrthoDB" id="5185819at2"/>
<dbReference type="InterPro" id="IPR024344">
    <property type="entry name" value="MDMPI_metal-binding"/>
</dbReference>
<evidence type="ECO:0000313" key="3">
    <source>
        <dbReference type="Proteomes" id="UP000095759"/>
    </source>
</evidence>
<dbReference type="InterPro" id="IPR017520">
    <property type="entry name" value="CHP03086"/>
</dbReference>
<dbReference type="Gene3D" id="1.20.120.450">
    <property type="entry name" value="dinb family like domain"/>
    <property type="match status" value="1"/>
</dbReference>
<dbReference type="EMBL" id="MEHJ01000001">
    <property type="protein sequence ID" value="OEJ24211.1"/>
    <property type="molecule type" value="Genomic_DNA"/>
</dbReference>
<dbReference type="NCBIfam" id="TIGR03086">
    <property type="entry name" value="TIGR03086 family metal-binding protein"/>
    <property type="match status" value="1"/>
</dbReference>
<reference evidence="2 3" key="1">
    <citation type="submission" date="2016-08" db="EMBL/GenBank/DDBJ databases">
        <title>Complete genome sequence of Streptomyces agglomeratus strain 6-3-2, a novel anti-MRSA actinomycete isolated from Wuli of Tebit, China.</title>
        <authorList>
            <person name="Chen X."/>
        </authorList>
    </citation>
    <scope>NUCLEOTIDE SEQUENCE [LARGE SCALE GENOMIC DNA]</scope>
    <source>
        <strain evidence="2 3">6-3-2</strain>
    </source>
</reference>
<protein>
    <submittedName>
        <fullName evidence="2">TIGR03086 family protein</fullName>
    </submittedName>
</protein>
<dbReference type="InterPro" id="IPR034660">
    <property type="entry name" value="DinB/YfiT-like"/>
</dbReference>
<sequence length="201" mass="21795">MNTMDSNQNPLLTRHSEALALFGGHVHAVRENQWQAPTPCTDWSVRDLVNHLTLEQLWVPPLVTEQRPTEEGAGGSFGFDPEGDVLGDDPVAAWDRAAADAREAFGAPGALERTVRLSYGETPCSAYCSQMVADLVVHAWDLARAIGADERLPEDLVNFAVREVGPYSAELEKSGLFAAPVEPPPGADVQTKLLNLLGRRV</sequence>
<name>A0A1E5P3U1_9ACTN</name>
<proteinExistence type="predicted"/>
<dbReference type="RefSeq" id="WP_069933289.1">
    <property type="nucleotide sequence ID" value="NZ_MEHJ01000001.1"/>
</dbReference>